<dbReference type="NCBIfam" id="TIGR00369">
    <property type="entry name" value="unchar_dom_1"/>
    <property type="match status" value="1"/>
</dbReference>
<dbReference type="InterPro" id="IPR039298">
    <property type="entry name" value="ACOT13"/>
</dbReference>
<dbReference type="Proteomes" id="UP000278962">
    <property type="component" value="Unassembled WGS sequence"/>
</dbReference>
<keyword evidence="5" id="KW-1185">Reference proteome</keyword>
<accession>A0A660LB99</accession>
<dbReference type="CDD" id="cd03443">
    <property type="entry name" value="PaaI_thioesterase"/>
    <property type="match status" value="1"/>
</dbReference>
<name>A0A660LB99_9ACTN</name>
<evidence type="ECO:0000256" key="1">
    <source>
        <dbReference type="ARBA" id="ARBA00008324"/>
    </source>
</evidence>
<feature type="domain" description="Thioesterase" evidence="3">
    <location>
        <begin position="48"/>
        <end position="125"/>
    </location>
</feature>
<reference evidence="4 5" key="1">
    <citation type="submission" date="2018-10" db="EMBL/GenBank/DDBJ databases">
        <title>Genomic Encyclopedia of Archaeal and Bacterial Type Strains, Phase II (KMG-II): from individual species to whole genera.</title>
        <authorList>
            <person name="Goeker M."/>
        </authorList>
    </citation>
    <scope>NUCLEOTIDE SEQUENCE [LARGE SCALE GENOMIC DNA]</scope>
    <source>
        <strain evidence="4 5">DSM 14954</strain>
    </source>
</reference>
<keyword evidence="2" id="KW-0378">Hydrolase</keyword>
<dbReference type="GO" id="GO:0047617">
    <property type="term" value="F:fatty acyl-CoA hydrolase activity"/>
    <property type="evidence" value="ECO:0007669"/>
    <property type="project" value="InterPro"/>
</dbReference>
<evidence type="ECO:0000256" key="2">
    <source>
        <dbReference type="ARBA" id="ARBA00022801"/>
    </source>
</evidence>
<dbReference type="InterPro" id="IPR029069">
    <property type="entry name" value="HotDog_dom_sf"/>
</dbReference>
<proteinExistence type="inferred from homology"/>
<evidence type="ECO:0000313" key="5">
    <source>
        <dbReference type="Proteomes" id="UP000278962"/>
    </source>
</evidence>
<dbReference type="AlphaFoldDB" id="A0A660LB99"/>
<dbReference type="InterPro" id="IPR006683">
    <property type="entry name" value="Thioestr_dom"/>
</dbReference>
<dbReference type="OrthoDB" id="4717506at2"/>
<evidence type="ECO:0000259" key="3">
    <source>
        <dbReference type="Pfam" id="PF03061"/>
    </source>
</evidence>
<dbReference type="RefSeq" id="WP_121249617.1">
    <property type="nucleotide sequence ID" value="NZ_RBIL01000001.1"/>
</dbReference>
<dbReference type="EMBL" id="RBIL01000001">
    <property type="protein sequence ID" value="RKQ91859.1"/>
    <property type="molecule type" value="Genomic_DNA"/>
</dbReference>
<dbReference type="SUPFAM" id="SSF54637">
    <property type="entry name" value="Thioesterase/thiol ester dehydrase-isomerase"/>
    <property type="match status" value="1"/>
</dbReference>
<dbReference type="Pfam" id="PF03061">
    <property type="entry name" value="4HBT"/>
    <property type="match status" value="1"/>
</dbReference>
<dbReference type="PANTHER" id="PTHR21660:SF1">
    <property type="entry name" value="ACYL-COENZYME A THIOESTERASE 13"/>
    <property type="match status" value="1"/>
</dbReference>
<dbReference type="Gene3D" id="3.10.129.10">
    <property type="entry name" value="Hotdog Thioesterase"/>
    <property type="match status" value="1"/>
</dbReference>
<comment type="similarity">
    <text evidence="1">Belongs to the thioesterase PaaI family.</text>
</comment>
<dbReference type="InterPro" id="IPR003736">
    <property type="entry name" value="PAAI_dom"/>
</dbReference>
<comment type="caution">
    <text evidence="4">The sequence shown here is derived from an EMBL/GenBank/DDBJ whole genome shotgun (WGS) entry which is preliminary data.</text>
</comment>
<organism evidence="4 5">
    <name type="scientific">Solirubrobacter pauli</name>
    <dbReference type="NCBI Taxonomy" id="166793"/>
    <lineage>
        <taxon>Bacteria</taxon>
        <taxon>Bacillati</taxon>
        <taxon>Actinomycetota</taxon>
        <taxon>Thermoleophilia</taxon>
        <taxon>Solirubrobacterales</taxon>
        <taxon>Solirubrobacteraceae</taxon>
        <taxon>Solirubrobacter</taxon>
    </lineage>
</organism>
<sequence>MRRSELLKQFLPNSPFVGLLGVSLVALEDERAELRMPFRPELATAGDVVHGGAIASLIDMTAVSAAWADDHEPQSMEGATVTLDVSYVAAARGKDLTAIGVVSKRGRSLVFADVRVSEPDGRLVATGSAVVTLGS</sequence>
<dbReference type="PANTHER" id="PTHR21660">
    <property type="entry name" value="THIOESTERASE SUPERFAMILY MEMBER-RELATED"/>
    <property type="match status" value="1"/>
</dbReference>
<protein>
    <submittedName>
        <fullName evidence="4">Uncharacterized protein (TIGR00369 family)</fullName>
    </submittedName>
</protein>
<evidence type="ECO:0000313" key="4">
    <source>
        <dbReference type="EMBL" id="RKQ91859.1"/>
    </source>
</evidence>
<gene>
    <name evidence="4" type="ORF">C8N24_1692</name>
</gene>